<feature type="compositionally biased region" description="Basic and acidic residues" evidence="1">
    <location>
        <begin position="655"/>
        <end position="665"/>
    </location>
</feature>
<keyword evidence="3" id="KW-1185">Reference proteome</keyword>
<feature type="region of interest" description="Disordered" evidence="1">
    <location>
        <begin position="634"/>
        <end position="665"/>
    </location>
</feature>
<proteinExistence type="predicted"/>
<evidence type="ECO:0000256" key="1">
    <source>
        <dbReference type="SAM" id="MobiDB-lite"/>
    </source>
</evidence>
<feature type="region of interest" description="Disordered" evidence="1">
    <location>
        <begin position="432"/>
        <end position="455"/>
    </location>
</feature>
<name>A0AAN8MVG5_9PEZI</name>
<evidence type="ECO:0000313" key="3">
    <source>
        <dbReference type="Proteomes" id="UP001313282"/>
    </source>
</evidence>
<dbReference type="Proteomes" id="UP001313282">
    <property type="component" value="Unassembled WGS sequence"/>
</dbReference>
<feature type="compositionally biased region" description="Basic and acidic residues" evidence="1">
    <location>
        <begin position="634"/>
        <end position="644"/>
    </location>
</feature>
<sequence length="1364" mass="152463">MSTSPDAVLVPLQLEAFVLNQAVCGDEGDKGARIIPITQPNYTFLRLDNFLIQPDLQRHADLHNSAPAEKNTRLTDVSQKPPAPRCNRHGVYLHWILPRAYRAGPTTAYRQPPTRWIVIRKIVLDSIKPIQATGKFAEYEAWVIESDYLWKLDDIPLSYDIQVDVSPFVKDIREGEGQSKDYITQQAEVFIGKKTPLKDWGKSCPHGCSCCTPSDSAYTDISLLRSGNPLFADFQMHNSNVFSMLDNFEYQDDLGHTQYLDSASSSYYLFGWHSSTDTDPFHDSTGGVTHSEKLESLFTYLADSGIPDVTNPWLESSGPMRLCCHGALYNVNWNNKSKPNSVPADEFAARIQNNDVPAVSVGTTPMDALMTYCSSRVGEEPNDAVEKLEEDLLAIESLLHARDDGVEGQREAKDIVYNWNFARAAGGVRYFLKSDNGPDGESDDGPNPTQPPDPAVLEMLDDLNRVQALLDGCQRALRQYRWDMFSCWWKYVSDVSNKERGDQDPRFKKESQDISARVTALQDQVGNLAEQAKYLVEDIQQMAVGMDAKTGTMPFFYRARDPTILLAGIPSGWPLDFNDPTQVRIPSQTTGQDAKLPDALASLLKMMKPVIGVDELQTAAENLCKEFVGLEADTDHSPADKTDNGEAYPQFHDNNTPDKRRRDQWGGRQPWFPLFTEWEIEYTHVPFEYWSLDKQTARLSTNKMVRYGVEVPGGAALYDALGPADKHDTCILSGRSLVLPQASFSLEAKLTQLFQDTPSEILDPIITPEERARVLNNLGALAYLSYPLTGLTDGLLTLSQGSHIKPEILRVGSNGQTQVDVVEAAVFDKAGFSENNLLLVGGNSAMTPFATHKRFTSRDYCPFKPVTHGQFKFTKLNVIDKFGQALVAIDPKPRKEGPPPLYPCISDFYEPQVFTDADGKTYANTVVQDDVNQCEFIQLPPQINQYARLNAVFVKPSTTKGDNYWCPVGDWDNPVWGWVVVNYPDHGIQLFLQDGSFYREVRYGGPKGTDAGPKWEPFAPDKSQTGSEAQLDLLIERLQDPNYLKGFWAMISEAMDSKSPAPDSYSQFLASITGRPLALANMGWSLELDGPPLLNQSTAAEVSKPNKALLDYSFQVKLGDGEREYDGLVGYFDAERNPSSGNELNLNYINTYFGGGDDPTKVPKNLHMLSSDSYPYPSFKPFWVPPFPESAPYDKNVITEEQYAEERYKNLRVFGAILDPFTAVHGYSSILPACSLKLPTWTWQEPMNNMTAFFHAGPLTLTKDAPLYRKENKLTTENMKNDPAANLSLPALTVGDWNWLQPYPDPDANDPSNASLPVYNAYGIEKTGNILRPGFERGPYTAVEGFLQLRRPVNAGKQNEKRKI</sequence>
<accession>A0AAN8MVG5</accession>
<protein>
    <submittedName>
        <fullName evidence="2">Uncharacterized protein</fullName>
    </submittedName>
</protein>
<gene>
    <name evidence="2" type="ORF">TWF718_005792</name>
</gene>
<reference evidence="2 3" key="1">
    <citation type="submission" date="2019-10" db="EMBL/GenBank/DDBJ databases">
        <authorList>
            <person name="Palmer J.M."/>
        </authorList>
    </citation>
    <scope>NUCLEOTIDE SEQUENCE [LARGE SCALE GENOMIC DNA]</scope>
    <source>
        <strain evidence="2 3">TWF718</strain>
    </source>
</reference>
<dbReference type="EMBL" id="JAVHNR010000003">
    <property type="protein sequence ID" value="KAK6347972.1"/>
    <property type="molecule type" value="Genomic_DNA"/>
</dbReference>
<evidence type="ECO:0000313" key="2">
    <source>
        <dbReference type="EMBL" id="KAK6347972.1"/>
    </source>
</evidence>
<comment type="caution">
    <text evidence="2">The sequence shown here is derived from an EMBL/GenBank/DDBJ whole genome shotgun (WGS) entry which is preliminary data.</text>
</comment>
<organism evidence="2 3">
    <name type="scientific">Orbilia javanica</name>
    <dbReference type="NCBI Taxonomy" id="47235"/>
    <lineage>
        <taxon>Eukaryota</taxon>
        <taxon>Fungi</taxon>
        <taxon>Dikarya</taxon>
        <taxon>Ascomycota</taxon>
        <taxon>Pezizomycotina</taxon>
        <taxon>Orbiliomycetes</taxon>
        <taxon>Orbiliales</taxon>
        <taxon>Orbiliaceae</taxon>
        <taxon>Orbilia</taxon>
    </lineage>
</organism>